<name>A0A840DWX0_9HYPH</name>
<sequence length="32" mass="3677">MKKNINRMPILRAAFFHKADGMSVSVKVDGWE</sequence>
<dbReference type="AlphaFoldDB" id="A0A840DWX0"/>
<protein>
    <submittedName>
        <fullName evidence="1">Uncharacterized protein</fullName>
    </submittedName>
</protein>
<accession>A0A840DWX0</accession>
<comment type="caution">
    <text evidence="1">The sequence shown here is derived from an EMBL/GenBank/DDBJ whole genome shotgun (WGS) entry which is preliminary data.</text>
</comment>
<organism evidence="1 2">
    <name type="scientific">Bartonella fuyuanensis</name>
    <dbReference type="NCBI Taxonomy" id="1460968"/>
    <lineage>
        <taxon>Bacteria</taxon>
        <taxon>Pseudomonadati</taxon>
        <taxon>Pseudomonadota</taxon>
        <taxon>Alphaproteobacteria</taxon>
        <taxon>Hyphomicrobiales</taxon>
        <taxon>Bartonellaceae</taxon>
        <taxon>Bartonella</taxon>
    </lineage>
</organism>
<reference evidence="1 2" key="1">
    <citation type="submission" date="2020-08" db="EMBL/GenBank/DDBJ databases">
        <title>Genomic Encyclopedia of Type Strains, Phase IV (KMG-IV): sequencing the most valuable type-strain genomes for metagenomic binning, comparative biology and taxonomic classification.</title>
        <authorList>
            <person name="Goeker M."/>
        </authorList>
    </citation>
    <scope>NUCLEOTIDE SEQUENCE [LARGE SCALE GENOMIC DNA]</scope>
    <source>
        <strain evidence="1 2">DSM 100694</strain>
    </source>
</reference>
<evidence type="ECO:0000313" key="2">
    <source>
        <dbReference type="Proteomes" id="UP000585970"/>
    </source>
</evidence>
<keyword evidence="2" id="KW-1185">Reference proteome</keyword>
<dbReference type="EMBL" id="JACIFE010000001">
    <property type="protein sequence ID" value="MBB4076015.1"/>
    <property type="molecule type" value="Genomic_DNA"/>
</dbReference>
<proteinExistence type="predicted"/>
<evidence type="ECO:0000313" key="1">
    <source>
        <dbReference type="EMBL" id="MBB4076015.1"/>
    </source>
</evidence>
<dbReference type="Proteomes" id="UP000585970">
    <property type="component" value="Unassembled WGS sequence"/>
</dbReference>
<gene>
    <name evidence="1" type="ORF">GGR08_000296</name>
</gene>